<gene>
    <name evidence="1" type="ORF">ERS008491_00585</name>
</gene>
<dbReference type="RefSeq" id="WP_049557536.1">
    <property type="nucleotide sequence ID" value="NZ_CABHXV010000009.1"/>
</dbReference>
<name>A0A0T9KP78_YERKR</name>
<organism evidence="1 2">
    <name type="scientific">Yersinia kristensenii</name>
    <dbReference type="NCBI Taxonomy" id="28152"/>
    <lineage>
        <taxon>Bacteria</taxon>
        <taxon>Pseudomonadati</taxon>
        <taxon>Pseudomonadota</taxon>
        <taxon>Gammaproteobacteria</taxon>
        <taxon>Enterobacterales</taxon>
        <taxon>Yersiniaceae</taxon>
        <taxon>Yersinia</taxon>
    </lineage>
</organism>
<protein>
    <recommendedName>
        <fullName evidence="3">Microcin H47</fullName>
    </recommendedName>
</protein>
<dbReference type="EMBL" id="CPYI01000002">
    <property type="protein sequence ID" value="CNE17481.1"/>
    <property type="molecule type" value="Genomic_DNA"/>
</dbReference>
<evidence type="ECO:0000313" key="1">
    <source>
        <dbReference type="EMBL" id="CNE17481.1"/>
    </source>
</evidence>
<reference evidence="1 2" key="1">
    <citation type="submission" date="2015-03" db="EMBL/GenBank/DDBJ databases">
        <authorList>
            <person name="Murphy D."/>
        </authorList>
    </citation>
    <scope>NUCLEOTIDE SEQUENCE [LARGE SCALE GENOMIC DNA]</scope>
    <source>
        <strain evidence="1 2">FCF326</strain>
    </source>
</reference>
<accession>A0A0T9KP78</accession>
<evidence type="ECO:0008006" key="3">
    <source>
        <dbReference type="Google" id="ProtNLM"/>
    </source>
</evidence>
<dbReference type="Proteomes" id="UP000045824">
    <property type="component" value="Unassembled WGS sequence"/>
</dbReference>
<dbReference type="AlphaFoldDB" id="A0A0T9KP78"/>
<evidence type="ECO:0000313" key="2">
    <source>
        <dbReference type="Proteomes" id="UP000045824"/>
    </source>
</evidence>
<sequence>MKELSLEHISFVSGGGGAPATASNSAGASMIIGAIAGIPFGAPGILGGAAAAGIYSAIGTIPIGRPDTTGGPIPTGMNPQCAEKEFSMHSSNFMQCR</sequence>
<proteinExistence type="predicted"/>